<evidence type="ECO:0000313" key="1">
    <source>
        <dbReference type="Proteomes" id="UP000095287"/>
    </source>
</evidence>
<name>A0A1I7ZTB6_9BILA</name>
<sequence length="179" mass="19789">MQQADKKAAHPVDSLATALARVVICIREGQRDPAAKYFLTTIKVLPFLQWHNCKTTSPFAKDYGSAARVNKRRVSVRQEGTSLKRCPEAAPQRVHFKESRAVGGSNRSQTSDAVKIYRHNMLPNEVSARSNGNISEKPEKEALRYALALNATCSRDSWNLATGFAALPPYDLASCLQTD</sequence>
<accession>A0A1I7ZTB6</accession>
<evidence type="ECO:0000313" key="2">
    <source>
        <dbReference type="WBParaSite" id="L893_g29725.t1"/>
    </source>
</evidence>
<reference evidence="2" key="1">
    <citation type="submission" date="2016-11" db="UniProtKB">
        <authorList>
            <consortium name="WormBaseParasite"/>
        </authorList>
    </citation>
    <scope>IDENTIFICATION</scope>
</reference>
<proteinExistence type="predicted"/>
<organism evidence="1 2">
    <name type="scientific">Steinernema glaseri</name>
    <dbReference type="NCBI Taxonomy" id="37863"/>
    <lineage>
        <taxon>Eukaryota</taxon>
        <taxon>Metazoa</taxon>
        <taxon>Ecdysozoa</taxon>
        <taxon>Nematoda</taxon>
        <taxon>Chromadorea</taxon>
        <taxon>Rhabditida</taxon>
        <taxon>Tylenchina</taxon>
        <taxon>Panagrolaimomorpha</taxon>
        <taxon>Strongyloidoidea</taxon>
        <taxon>Steinernematidae</taxon>
        <taxon>Steinernema</taxon>
    </lineage>
</organism>
<dbReference type="Proteomes" id="UP000095287">
    <property type="component" value="Unplaced"/>
</dbReference>
<keyword evidence="1" id="KW-1185">Reference proteome</keyword>
<protein>
    <submittedName>
        <fullName evidence="2">Serine/threonine-protein kinase ATR</fullName>
    </submittedName>
</protein>
<dbReference type="WBParaSite" id="L893_g29725.t1">
    <property type="protein sequence ID" value="L893_g29725.t1"/>
    <property type="gene ID" value="L893_g29725"/>
</dbReference>
<dbReference type="AlphaFoldDB" id="A0A1I7ZTB6"/>